<dbReference type="GO" id="GO:0016020">
    <property type="term" value="C:membrane"/>
    <property type="evidence" value="ECO:0007669"/>
    <property type="project" value="InterPro"/>
</dbReference>
<feature type="region of interest" description="Disordered" evidence="4">
    <location>
        <begin position="343"/>
        <end position="366"/>
    </location>
</feature>
<dbReference type="Pfam" id="PF02518">
    <property type="entry name" value="HATPase_c"/>
    <property type="match status" value="1"/>
</dbReference>
<dbReference type="Proteomes" id="UP000655287">
    <property type="component" value="Unassembled WGS sequence"/>
</dbReference>
<keyword evidence="5" id="KW-0812">Transmembrane</keyword>
<dbReference type="SUPFAM" id="SSF55874">
    <property type="entry name" value="ATPase domain of HSP90 chaperone/DNA topoisomerase II/histidine kinase"/>
    <property type="match status" value="1"/>
</dbReference>
<dbReference type="CDD" id="cd16917">
    <property type="entry name" value="HATPase_UhpB-NarQ-NarX-like"/>
    <property type="match status" value="1"/>
</dbReference>
<dbReference type="InterPro" id="IPR036890">
    <property type="entry name" value="HATPase_C_sf"/>
</dbReference>
<evidence type="ECO:0000256" key="3">
    <source>
        <dbReference type="ARBA" id="ARBA00023012"/>
    </source>
</evidence>
<evidence type="ECO:0000259" key="7">
    <source>
        <dbReference type="Pfam" id="PF07730"/>
    </source>
</evidence>
<feature type="transmembrane region" description="Helical" evidence="5">
    <location>
        <begin position="141"/>
        <end position="158"/>
    </location>
</feature>
<dbReference type="InterPro" id="IPR003594">
    <property type="entry name" value="HATPase_dom"/>
</dbReference>
<evidence type="ECO:0000256" key="2">
    <source>
        <dbReference type="ARBA" id="ARBA00022777"/>
    </source>
</evidence>
<evidence type="ECO:0000259" key="6">
    <source>
        <dbReference type="Pfam" id="PF02518"/>
    </source>
</evidence>
<protein>
    <submittedName>
        <fullName evidence="8">Two-component sensor histidine kinase</fullName>
    </submittedName>
</protein>
<dbReference type="PANTHER" id="PTHR24421">
    <property type="entry name" value="NITRATE/NITRITE SENSOR PROTEIN NARX-RELATED"/>
    <property type="match status" value="1"/>
</dbReference>
<feature type="transmembrane region" description="Helical" evidence="5">
    <location>
        <begin position="164"/>
        <end position="185"/>
    </location>
</feature>
<accession>A0A919R4D5</accession>
<keyword evidence="5" id="KW-1133">Transmembrane helix</keyword>
<evidence type="ECO:0000256" key="4">
    <source>
        <dbReference type="SAM" id="MobiDB-lite"/>
    </source>
</evidence>
<feature type="domain" description="Histidine kinase/HSP90-like ATPase" evidence="6">
    <location>
        <begin position="309"/>
        <end position="395"/>
    </location>
</feature>
<evidence type="ECO:0000313" key="9">
    <source>
        <dbReference type="Proteomes" id="UP000655287"/>
    </source>
</evidence>
<proteinExistence type="predicted"/>
<organism evidence="8 9">
    <name type="scientific">Sphaerisporangium rufum</name>
    <dbReference type="NCBI Taxonomy" id="1381558"/>
    <lineage>
        <taxon>Bacteria</taxon>
        <taxon>Bacillati</taxon>
        <taxon>Actinomycetota</taxon>
        <taxon>Actinomycetes</taxon>
        <taxon>Streptosporangiales</taxon>
        <taxon>Streptosporangiaceae</taxon>
        <taxon>Sphaerisporangium</taxon>
    </lineage>
</organism>
<dbReference type="Gene3D" id="1.20.5.1930">
    <property type="match status" value="1"/>
</dbReference>
<comment type="caution">
    <text evidence="8">The sequence shown here is derived from an EMBL/GenBank/DDBJ whole genome shotgun (WGS) entry which is preliminary data.</text>
</comment>
<sequence>MTVTSRSAGTSAGSSPGSSAPPSAAPRGGRAGRDFAAQGPTFRGFLPWLSLLAVPVWDTLHGDARPVWLAVAGIAGVTALYVYTIRLAFTRPGHAARWPLPALGALVVLLNAALSSGWQMLFLLLAIACGVALTSLRQTSVALGAVMAAAVLFAARNGEDWSGILSMAWGTFTAGLVPAIILRLFDVIAELRATREELARAAVEQERLRFSRDLHDLLGHTLSVMVVKAEAVRRLLPGDTAAAAGQAADIERTGRDALTQVRAAVTGYRGRGLAAELDAARAVLADAGVTPAIRVPVIALPPETDALLGWAVREGVTNLIRHSGARSCRIDLTAGQGRTVLSIQDDGRGGAGPARSGSPGHGLPGLRERVEAAGGELAAADGPEGGFHLQVILPEVPR</sequence>
<dbReference type="AlphaFoldDB" id="A0A919R4D5"/>
<dbReference type="Pfam" id="PF07730">
    <property type="entry name" value="HisKA_3"/>
    <property type="match status" value="1"/>
</dbReference>
<evidence type="ECO:0000313" key="8">
    <source>
        <dbReference type="EMBL" id="GII78878.1"/>
    </source>
</evidence>
<feature type="transmembrane region" description="Helical" evidence="5">
    <location>
        <begin position="67"/>
        <end position="89"/>
    </location>
</feature>
<keyword evidence="2 8" id="KW-0418">Kinase</keyword>
<dbReference type="PANTHER" id="PTHR24421:SF63">
    <property type="entry name" value="SENSOR HISTIDINE KINASE DESK"/>
    <property type="match status" value="1"/>
</dbReference>
<keyword evidence="1" id="KW-0808">Transferase</keyword>
<evidence type="ECO:0000256" key="5">
    <source>
        <dbReference type="SAM" id="Phobius"/>
    </source>
</evidence>
<gene>
    <name evidence="8" type="ORF">Sru01_38600</name>
</gene>
<keyword evidence="3" id="KW-0902">Two-component regulatory system</keyword>
<keyword evidence="9" id="KW-1185">Reference proteome</keyword>
<dbReference type="InterPro" id="IPR050482">
    <property type="entry name" value="Sensor_HK_TwoCompSys"/>
</dbReference>
<dbReference type="GO" id="GO:0046983">
    <property type="term" value="F:protein dimerization activity"/>
    <property type="evidence" value="ECO:0007669"/>
    <property type="project" value="InterPro"/>
</dbReference>
<evidence type="ECO:0000256" key="1">
    <source>
        <dbReference type="ARBA" id="ARBA00022679"/>
    </source>
</evidence>
<feature type="region of interest" description="Disordered" evidence="4">
    <location>
        <begin position="1"/>
        <end position="31"/>
    </location>
</feature>
<feature type="compositionally biased region" description="Low complexity" evidence="4">
    <location>
        <begin position="1"/>
        <end position="28"/>
    </location>
</feature>
<dbReference type="Gene3D" id="3.30.565.10">
    <property type="entry name" value="Histidine kinase-like ATPase, C-terminal domain"/>
    <property type="match status" value="1"/>
</dbReference>
<feature type="domain" description="Signal transduction histidine kinase subgroup 3 dimerisation and phosphoacceptor" evidence="7">
    <location>
        <begin position="206"/>
        <end position="271"/>
    </location>
</feature>
<dbReference type="RefSeq" id="WP_203988305.1">
    <property type="nucleotide sequence ID" value="NZ_BOOU01000053.1"/>
</dbReference>
<dbReference type="EMBL" id="BOOU01000053">
    <property type="protein sequence ID" value="GII78878.1"/>
    <property type="molecule type" value="Genomic_DNA"/>
</dbReference>
<keyword evidence="5" id="KW-0472">Membrane</keyword>
<reference evidence="8" key="1">
    <citation type="submission" date="2021-01" db="EMBL/GenBank/DDBJ databases">
        <title>Whole genome shotgun sequence of Sphaerisporangium rufum NBRC 109079.</title>
        <authorList>
            <person name="Komaki H."/>
            <person name="Tamura T."/>
        </authorList>
    </citation>
    <scope>NUCLEOTIDE SEQUENCE</scope>
    <source>
        <strain evidence="8">NBRC 109079</strain>
    </source>
</reference>
<dbReference type="GO" id="GO:0000155">
    <property type="term" value="F:phosphorelay sensor kinase activity"/>
    <property type="evidence" value="ECO:0007669"/>
    <property type="project" value="InterPro"/>
</dbReference>
<dbReference type="InterPro" id="IPR011712">
    <property type="entry name" value="Sig_transdc_His_kin_sub3_dim/P"/>
</dbReference>
<name>A0A919R4D5_9ACTN</name>